<comment type="similarity">
    <text evidence="4">Belongs to the DEAD box helicase family.</text>
</comment>
<keyword evidence="2 4" id="KW-0378">Hydrolase</keyword>
<comment type="catalytic activity">
    <reaction evidence="4">
        <text>ATP + H2O = ADP + phosphate + H(+)</text>
        <dbReference type="Rhea" id="RHEA:13065"/>
        <dbReference type="ChEBI" id="CHEBI:15377"/>
        <dbReference type="ChEBI" id="CHEBI:15378"/>
        <dbReference type="ChEBI" id="CHEBI:30616"/>
        <dbReference type="ChEBI" id="CHEBI:43474"/>
        <dbReference type="ChEBI" id="CHEBI:456216"/>
        <dbReference type="EC" id="3.6.4.13"/>
    </reaction>
</comment>
<dbReference type="EC" id="3.6.4.13" evidence="4"/>
<evidence type="ECO:0000256" key="4">
    <source>
        <dbReference type="RuleBase" id="RU365068"/>
    </source>
</evidence>
<organism evidence="5 6">
    <name type="scientific">Genlisea aurea</name>
    <dbReference type="NCBI Taxonomy" id="192259"/>
    <lineage>
        <taxon>Eukaryota</taxon>
        <taxon>Viridiplantae</taxon>
        <taxon>Streptophyta</taxon>
        <taxon>Embryophyta</taxon>
        <taxon>Tracheophyta</taxon>
        <taxon>Spermatophyta</taxon>
        <taxon>Magnoliopsida</taxon>
        <taxon>eudicotyledons</taxon>
        <taxon>Gunneridae</taxon>
        <taxon>Pentapetalae</taxon>
        <taxon>asterids</taxon>
        <taxon>lamiids</taxon>
        <taxon>Lamiales</taxon>
        <taxon>Lentibulariaceae</taxon>
        <taxon>Genlisea</taxon>
    </lineage>
</organism>
<feature type="non-terminal residue" evidence="5">
    <location>
        <position position="1"/>
    </location>
</feature>
<sequence>LKVESSEYPDFIISTPDCLISCIKNNNIPIENGYIRLLKLIIDDVDQMLLHGNEGHLNGILRLVRKNCQRISFFNGNGDLNPLKKFVTSTPYIVTLLESGSTKVEIIPYNVSQYYISCVEDDKLCVLFRLWWTKILFENIVVFTNAMGRSYWLKHFFEQFGVKSEVISLGSPSTSHQKILDDFKDNLFTFLIVTDDKIESNEVFPVAISDSESGFLQRIENVKYVINFDMPDTVSGYVFRINRNGK</sequence>
<dbReference type="GO" id="GO:0003724">
    <property type="term" value="F:RNA helicase activity"/>
    <property type="evidence" value="ECO:0007669"/>
    <property type="project" value="UniProtKB-EC"/>
</dbReference>
<evidence type="ECO:0000256" key="3">
    <source>
        <dbReference type="ARBA" id="ARBA00022840"/>
    </source>
</evidence>
<dbReference type="EMBL" id="AUSU01007998">
    <property type="protein sequence ID" value="EPS59885.1"/>
    <property type="molecule type" value="Genomic_DNA"/>
</dbReference>
<dbReference type="AlphaFoldDB" id="S8BZC0"/>
<name>S8BZC0_9LAMI</name>
<keyword evidence="1 4" id="KW-0547">Nucleotide-binding</keyword>
<dbReference type="SUPFAM" id="SSF52540">
    <property type="entry name" value="P-loop containing nucleoside triphosphate hydrolases"/>
    <property type="match status" value="1"/>
</dbReference>
<protein>
    <recommendedName>
        <fullName evidence="4">ATP-dependent RNA helicase</fullName>
        <ecNumber evidence="4">3.6.4.13</ecNumber>
    </recommendedName>
</protein>
<keyword evidence="3 4" id="KW-0067">ATP-binding</keyword>
<feature type="non-terminal residue" evidence="5">
    <location>
        <position position="246"/>
    </location>
</feature>
<reference evidence="5 6" key="1">
    <citation type="journal article" date="2013" name="BMC Genomics">
        <title>The miniature genome of a carnivorous plant Genlisea aurea contains a low number of genes and short non-coding sequences.</title>
        <authorList>
            <person name="Leushkin E.V."/>
            <person name="Sutormin R.A."/>
            <person name="Nabieva E.R."/>
            <person name="Penin A.A."/>
            <person name="Kondrashov A.S."/>
            <person name="Logacheva M.D."/>
        </authorList>
    </citation>
    <scope>NUCLEOTIDE SEQUENCE [LARGE SCALE GENOMIC DNA]</scope>
</reference>
<keyword evidence="4" id="KW-0694">RNA-binding</keyword>
<comment type="domain">
    <text evidence="4">The Q motif is unique to and characteristic of the DEAD box family of RNA helicases and controls ATP binding and hydrolysis.</text>
</comment>
<evidence type="ECO:0000313" key="6">
    <source>
        <dbReference type="Proteomes" id="UP000015453"/>
    </source>
</evidence>
<dbReference type="PANTHER" id="PTHR24031">
    <property type="entry name" value="RNA HELICASE"/>
    <property type="match status" value="1"/>
</dbReference>
<evidence type="ECO:0000256" key="1">
    <source>
        <dbReference type="ARBA" id="ARBA00022741"/>
    </source>
</evidence>
<dbReference type="InterPro" id="IPR027417">
    <property type="entry name" value="P-loop_NTPase"/>
</dbReference>
<dbReference type="GO" id="GO:0005524">
    <property type="term" value="F:ATP binding"/>
    <property type="evidence" value="ECO:0007669"/>
    <property type="project" value="UniProtKB-UniRule"/>
</dbReference>
<dbReference type="Gene3D" id="3.40.50.300">
    <property type="entry name" value="P-loop containing nucleotide triphosphate hydrolases"/>
    <property type="match status" value="2"/>
</dbReference>
<dbReference type="GO" id="GO:0003723">
    <property type="term" value="F:RNA binding"/>
    <property type="evidence" value="ECO:0007669"/>
    <property type="project" value="UniProtKB-UniRule"/>
</dbReference>
<dbReference type="GO" id="GO:0016787">
    <property type="term" value="F:hydrolase activity"/>
    <property type="evidence" value="ECO:0007669"/>
    <property type="project" value="UniProtKB-KW"/>
</dbReference>
<comment type="caution">
    <text evidence="5">The sequence shown here is derived from an EMBL/GenBank/DDBJ whole genome shotgun (WGS) entry which is preliminary data.</text>
</comment>
<evidence type="ECO:0000256" key="2">
    <source>
        <dbReference type="ARBA" id="ARBA00022801"/>
    </source>
</evidence>
<proteinExistence type="inferred from homology"/>
<comment type="function">
    <text evidence="4">RNA helicase.</text>
</comment>
<accession>S8BZC0</accession>
<keyword evidence="4" id="KW-0347">Helicase</keyword>
<dbReference type="Proteomes" id="UP000015453">
    <property type="component" value="Unassembled WGS sequence"/>
</dbReference>
<keyword evidence="6" id="KW-1185">Reference proteome</keyword>
<gene>
    <name evidence="5" type="ORF">M569_14920</name>
</gene>
<evidence type="ECO:0000313" key="5">
    <source>
        <dbReference type="EMBL" id="EPS59885.1"/>
    </source>
</evidence>